<dbReference type="AlphaFoldDB" id="A0A067SPC5"/>
<feature type="compositionally biased region" description="Basic residues" evidence="1">
    <location>
        <begin position="228"/>
        <end position="246"/>
    </location>
</feature>
<dbReference type="HOGENOM" id="CLU_1081996_0_0_1"/>
<feature type="compositionally biased region" description="Polar residues" evidence="1">
    <location>
        <begin position="161"/>
        <end position="174"/>
    </location>
</feature>
<feature type="compositionally biased region" description="Polar residues" evidence="1">
    <location>
        <begin position="60"/>
        <end position="74"/>
    </location>
</feature>
<evidence type="ECO:0000313" key="3">
    <source>
        <dbReference type="Proteomes" id="UP000027222"/>
    </source>
</evidence>
<feature type="compositionally biased region" description="Basic and acidic residues" evidence="1">
    <location>
        <begin position="214"/>
        <end position="227"/>
    </location>
</feature>
<organism evidence="2 3">
    <name type="scientific">Galerina marginata (strain CBS 339.88)</name>
    <dbReference type="NCBI Taxonomy" id="685588"/>
    <lineage>
        <taxon>Eukaryota</taxon>
        <taxon>Fungi</taxon>
        <taxon>Dikarya</taxon>
        <taxon>Basidiomycota</taxon>
        <taxon>Agaricomycotina</taxon>
        <taxon>Agaricomycetes</taxon>
        <taxon>Agaricomycetidae</taxon>
        <taxon>Agaricales</taxon>
        <taxon>Agaricineae</taxon>
        <taxon>Strophariaceae</taxon>
        <taxon>Galerina</taxon>
    </lineage>
</organism>
<accession>A0A067SPC5</accession>
<gene>
    <name evidence="2" type="ORF">GALMADRAFT_215179</name>
</gene>
<protein>
    <submittedName>
        <fullName evidence="2">Uncharacterized protein</fullName>
    </submittedName>
</protein>
<reference evidence="3" key="1">
    <citation type="journal article" date="2014" name="Proc. Natl. Acad. Sci. U.S.A.">
        <title>Extensive sampling of basidiomycete genomes demonstrates inadequacy of the white-rot/brown-rot paradigm for wood decay fungi.</title>
        <authorList>
            <person name="Riley R."/>
            <person name="Salamov A.A."/>
            <person name="Brown D.W."/>
            <person name="Nagy L.G."/>
            <person name="Floudas D."/>
            <person name="Held B.W."/>
            <person name="Levasseur A."/>
            <person name="Lombard V."/>
            <person name="Morin E."/>
            <person name="Otillar R."/>
            <person name="Lindquist E.A."/>
            <person name="Sun H."/>
            <person name="LaButti K.M."/>
            <person name="Schmutz J."/>
            <person name="Jabbour D."/>
            <person name="Luo H."/>
            <person name="Baker S.E."/>
            <person name="Pisabarro A.G."/>
            <person name="Walton J.D."/>
            <person name="Blanchette R.A."/>
            <person name="Henrissat B."/>
            <person name="Martin F."/>
            <person name="Cullen D."/>
            <person name="Hibbett D.S."/>
            <person name="Grigoriev I.V."/>
        </authorList>
    </citation>
    <scope>NUCLEOTIDE SEQUENCE [LARGE SCALE GENOMIC DNA]</scope>
    <source>
        <strain evidence="3">CBS 339.88</strain>
    </source>
</reference>
<evidence type="ECO:0000256" key="1">
    <source>
        <dbReference type="SAM" id="MobiDB-lite"/>
    </source>
</evidence>
<dbReference type="EMBL" id="KL142402">
    <property type="protein sequence ID" value="KDR69524.1"/>
    <property type="molecule type" value="Genomic_DNA"/>
</dbReference>
<sequence>MSEAGSRHPTGQRRALLFVIRRSQIRTTGENETNRGAPARHPSSIAVAVLRHPRHDHDNQPTQAERQLKTANKNVQKRIDIPTKTKGREEKASTKTYVWDQDDPKHEKRFCPPSTLPSTARRFRWPSPQPQPTRPTVQAPTTTGQAKLKTDQKKERRAQKKTSNIDSRPPTTRTGRAKTRNKSPTHENVKRHSKSQSETQSKPKPKLKSQNTKNENEKQKPNTLERHKGNHHNPQRSHERKHHGKTSKAPQALEKKE</sequence>
<feature type="region of interest" description="Disordered" evidence="1">
    <location>
        <begin position="22"/>
        <end position="257"/>
    </location>
</feature>
<feature type="compositionally biased region" description="Polar residues" evidence="1">
    <location>
        <begin position="134"/>
        <end position="145"/>
    </location>
</feature>
<name>A0A067SPC5_GALM3</name>
<proteinExistence type="predicted"/>
<feature type="compositionally biased region" description="Basic and acidic residues" evidence="1">
    <location>
        <begin position="77"/>
        <end position="93"/>
    </location>
</feature>
<dbReference type="Proteomes" id="UP000027222">
    <property type="component" value="Unassembled WGS sequence"/>
</dbReference>
<feature type="compositionally biased region" description="Polar residues" evidence="1">
    <location>
        <begin position="196"/>
        <end position="213"/>
    </location>
</feature>
<evidence type="ECO:0000313" key="2">
    <source>
        <dbReference type="EMBL" id="KDR69524.1"/>
    </source>
</evidence>
<keyword evidence="3" id="KW-1185">Reference proteome</keyword>